<keyword evidence="14" id="KW-0539">Nucleus</keyword>
<keyword evidence="10" id="KW-0832">Ubl conjugation</keyword>
<feature type="domain" description="C2H2-type" evidence="18">
    <location>
        <begin position="292"/>
        <end position="319"/>
    </location>
</feature>
<reference evidence="19 20" key="1">
    <citation type="journal article" date="2011" name="Nature">
        <title>Genome sequencing reveals insights into physiology and longevity of the naked mole rat.</title>
        <authorList>
            <person name="Kim E.B."/>
            <person name="Fang X."/>
            <person name="Fushan A.A."/>
            <person name="Huang Z."/>
            <person name="Lobanov A.V."/>
            <person name="Han L."/>
            <person name="Marino S.M."/>
            <person name="Sun X."/>
            <person name="Turanov A.A."/>
            <person name="Yang P."/>
            <person name="Yim S.H."/>
            <person name="Zhao X."/>
            <person name="Kasaikina M.V."/>
            <person name="Stoletzki N."/>
            <person name="Peng C."/>
            <person name="Polak P."/>
            <person name="Xiong Z."/>
            <person name="Kiezun A."/>
            <person name="Zhu Y."/>
            <person name="Chen Y."/>
            <person name="Kryukov G.V."/>
            <person name="Zhang Q."/>
            <person name="Peshkin L."/>
            <person name="Yang L."/>
            <person name="Bronson R.T."/>
            <person name="Buffenstein R."/>
            <person name="Wang B."/>
            <person name="Han C."/>
            <person name="Li Q."/>
            <person name="Chen L."/>
            <person name="Zhao W."/>
            <person name="Sunyaev S.R."/>
            <person name="Park T.J."/>
            <person name="Zhang G."/>
            <person name="Wang J."/>
            <person name="Gladyshev V.N."/>
        </authorList>
    </citation>
    <scope>NUCLEOTIDE SEQUENCE [LARGE SCALE GENOMIC DNA]</scope>
</reference>
<dbReference type="FunFam" id="3.30.160.60:FF:000751">
    <property type="entry name" value="zinc finger protein 629 isoform X2"/>
    <property type="match status" value="2"/>
</dbReference>
<dbReference type="FunFam" id="3.30.160.60:FF:000431">
    <property type="entry name" value="zinc finger protein 629 isoform X2"/>
    <property type="match status" value="3"/>
</dbReference>
<dbReference type="PROSITE" id="PS00028">
    <property type="entry name" value="ZINC_FINGER_C2H2_1"/>
    <property type="match status" value="20"/>
</dbReference>
<feature type="domain" description="C2H2-type" evidence="18">
    <location>
        <begin position="404"/>
        <end position="431"/>
    </location>
</feature>
<feature type="compositionally biased region" description="Basic and acidic residues" evidence="17">
    <location>
        <begin position="933"/>
        <end position="949"/>
    </location>
</feature>
<keyword evidence="7" id="KW-0677">Repeat</keyword>
<dbReference type="FunCoup" id="G5BYK2">
    <property type="interactions" value="268"/>
</dbReference>
<dbReference type="InterPro" id="IPR036236">
    <property type="entry name" value="Znf_C2H2_sf"/>
</dbReference>
<feature type="domain" description="C2H2-type" evidence="18">
    <location>
        <begin position="572"/>
        <end position="599"/>
    </location>
</feature>
<comment type="function">
    <text evidence="1">May be involved in transcriptional regulation.</text>
</comment>
<dbReference type="SUPFAM" id="SSF57667">
    <property type="entry name" value="beta-beta-alpha zinc fingers"/>
    <property type="match status" value="11"/>
</dbReference>
<evidence type="ECO:0000256" key="1">
    <source>
        <dbReference type="ARBA" id="ARBA00003767"/>
    </source>
</evidence>
<feature type="domain" description="C2H2-type" evidence="18">
    <location>
        <begin position="348"/>
        <end position="375"/>
    </location>
</feature>
<feature type="domain" description="C2H2-type" evidence="18">
    <location>
        <begin position="320"/>
        <end position="347"/>
    </location>
</feature>
<feature type="domain" description="C2H2-type" evidence="18">
    <location>
        <begin position="628"/>
        <end position="655"/>
    </location>
</feature>
<dbReference type="PANTHER" id="PTHR24381">
    <property type="entry name" value="ZINC FINGER PROTEIN"/>
    <property type="match status" value="1"/>
</dbReference>
<keyword evidence="11" id="KW-0805">Transcription regulation</keyword>
<evidence type="ECO:0000256" key="2">
    <source>
        <dbReference type="ARBA" id="ARBA00004123"/>
    </source>
</evidence>
<dbReference type="GO" id="GO:0005634">
    <property type="term" value="C:nucleus"/>
    <property type="evidence" value="ECO:0007669"/>
    <property type="project" value="UniProtKB-SubCell"/>
</dbReference>
<dbReference type="InParanoid" id="G5BYK2"/>
<feature type="domain" description="C2H2-type" evidence="18">
    <location>
        <begin position="376"/>
        <end position="403"/>
    </location>
</feature>
<dbReference type="FunFam" id="3.30.160.60:FF:000990">
    <property type="entry name" value="zinc finger protein 629 isoform X2"/>
    <property type="match status" value="2"/>
</dbReference>
<evidence type="ECO:0000256" key="12">
    <source>
        <dbReference type="ARBA" id="ARBA00023125"/>
    </source>
</evidence>
<evidence type="ECO:0000256" key="17">
    <source>
        <dbReference type="SAM" id="MobiDB-lite"/>
    </source>
</evidence>
<dbReference type="EMBL" id="JH172470">
    <property type="protein sequence ID" value="EHB14363.1"/>
    <property type="molecule type" value="Genomic_DNA"/>
</dbReference>
<dbReference type="GO" id="GO:0000981">
    <property type="term" value="F:DNA-binding transcription factor activity, RNA polymerase II-specific"/>
    <property type="evidence" value="ECO:0007669"/>
    <property type="project" value="TreeGrafter"/>
</dbReference>
<keyword evidence="6" id="KW-0479">Metal-binding</keyword>
<feature type="region of interest" description="Disordered" evidence="17">
    <location>
        <begin position="676"/>
        <end position="696"/>
    </location>
</feature>
<feature type="compositionally biased region" description="Low complexity" evidence="17">
    <location>
        <begin position="182"/>
        <end position="192"/>
    </location>
</feature>
<dbReference type="PROSITE" id="PS50157">
    <property type="entry name" value="ZINC_FINGER_C2H2_2"/>
    <property type="match status" value="20"/>
</dbReference>
<feature type="domain" description="C2H2-type" evidence="18">
    <location>
        <begin position="986"/>
        <end position="1013"/>
    </location>
</feature>
<protein>
    <recommendedName>
        <fullName evidence="15">Zinc finger protein 629</fullName>
    </recommendedName>
</protein>
<feature type="compositionally biased region" description="Low complexity" evidence="17">
    <location>
        <begin position="150"/>
        <end position="159"/>
    </location>
</feature>
<dbReference type="Pfam" id="PF00096">
    <property type="entry name" value="zf-C2H2"/>
    <property type="match status" value="14"/>
</dbReference>
<feature type="domain" description="C2H2-type" evidence="18">
    <location>
        <begin position="516"/>
        <end position="543"/>
    </location>
</feature>
<keyword evidence="4" id="KW-1017">Isopeptide bond</keyword>
<evidence type="ECO:0000256" key="4">
    <source>
        <dbReference type="ARBA" id="ARBA00022499"/>
    </source>
</evidence>
<dbReference type="Gene3D" id="3.30.160.60">
    <property type="entry name" value="Classic Zinc Finger"/>
    <property type="match status" value="19"/>
</dbReference>
<evidence type="ECO:0000256" key="10">
    <source>
        <dbReference type="ARBA" id="ARBA00022843"/>
    </source>
</evidence>
<dbReference type="FunFam" id="3.30.160.60:FF:001090">
    <property type="entry name" value="zinc finger protein 629 isoform X2"/>
    <property type="match status" value="1"/>
</dbReference>
<dbReference type="FunFam" id="3.30.160.60:FF:000520">
    <property type="entry name" value="zinc finger protein 629 isoform X2"/>
    <property type="match status" value="1"/>
</dbReference>
<evidence type="ECO:0000313" key="20">
    <source>
        <dbReference type="Proteomes" id="UP000006813"/>
    </source>
</evidence>
<organism evidence="19 20">
    <name type="scientific">Heterocephalus glaber</name>
    <name type="common">Naked mole rat</name>
    <dbReference type="NCBI Taxonomy" id="10181"/>
    <lineage>
        <taxon>Eukaryota</taxon>
        <taxon>Metazoa</taxon>
        <taxon>Chordata</taxon>
        <taxon>Craniata</taxon>
        <taxon>Vertebrata</taxon>
        <taxon>Euteleostomi</taxon>
        <taxon>Mammalia</taxon>
        <taxon>Eutheria</taxon>
        <taxon>Euarchontoglires</taxon>
        <taxon>Glires</taxon>
        <taxon>Rodentia</taxon>
        <taxon>Hystricomorpha</taxon>
        <taxon>Bathyergidae</taxon>
        <taxon>Heterocephalus</taxon>
    </lineage>
</organism>
<evidence type="ECO:0000256" key="13">
    <source>
        <dbReference type="ARBA" id="ARBA00023163"/>
    </source>
</evidence>
<feature type="domain" description="C2H2-type" evidence="18">
    <location>
        <begin position="600"/>
        <end position="627"/>
    </location>
</feature>
<name>G5BYK2_HETGA</name>
<comment type="subcellular location">
    <subcellularLocation>
        <location evidence="2">Nucleus</location>
    </subcellularLocation>
</comment>
<dbReference type="GO" id="GO:0008270">
    <property type="term" value="F:zinc ion binding"/>
    <property type="evidence" value="ECO:0007669"/>
    <property type="project" value="UniProtKB-KW"/>
</dbReference>
<comment type="similarity">
    <text evidence="3">Belongs to the krueppel C2H2-type zinc-finger protein family.</text>
</comment>
<dbReference type="Pfam" id="PF13465">
    <property type="entry name" value="zf-H2C2_2"/>
    <property type="match status" value="1"/>
</dbReference>
<evidence type="ECO:0000256" key="9">
    <source>
        <dbReference type="ARBA" id="ARBA00022833"/>
    </source>
</evidence>
<keyword evidence="8 16" id="KW-0863">Zinc-finger</keyword>
<feature type="region of interest" description="Disordered" evidence="17">
    <location>
        <begin position="122"/>
        <end position="218"/>
    </location>
</feature>
<feature type="domain" description="C2H2-type" evidence="18">
    <location>
        <begin position="862"/>
        <end position="889"/>
    </location>
</feature>
<dbReference type="FunFam" id="3.30.160.60:FF:001960">
    <property type="entry name" value="zinc finger protein 629 isoform X1"/>
    <property type="match status" value="1"/>
</dbReference>
<dbReference type="PANTHER" id="PTHR24381:SF390">
    <property type="entry name" value="ZINC FINGER PROTEIN 37 HOMOLOG"/>
    <property type="match status" value="1"/>
</dbReference>
<keyword evidence="12" id="KW-0238">DNA-binding</keyword>
<evidence type="ECO:0000256" key="15">
    <source>
        <dbReference type="ARBA" id="ARBA00068403"/>
    </source>
</evidence>
<evidence type="ECO:0000259" key="18">
    <source>
        <dbReference type="PROSITE" id="PS50157"/>
    </source>
</evidence>
<dbReference type="STRING" id="10181.G5BYK2"/>
<evidence type="ECO:0000256" key="14">
    <source>
        <dbReference type="ARBA" id="ARBA00023242"/>
    </source>
</evidence>
<sequence>MAAPIAFTYGTKKAWNHPGEGPRSPGHPARPPRRGTRGVKPPGLDSARWLSSPQSPASPESPPCLLCTKFLLPPGPSLGFPFGWKCGKPLAPVALFPHSGISSPWAPGSFLVLCSGMEPETALWGPDLQGPEETADDAHGGAESEDEPESPQQESSGEEVILGDPAQSPESKDIQETPPESPSQDSSASQDPPLGPSNPSDRQTPLDPEAPEVVPAPSDWTKACEASWQWGTLPTWNSPPVVPPNEPSLRELVQGRPAGAEKPYICNECGKSFSQWSKLLRHQRIHTGERPNTCSECGKSFTQSSHLVQHLRTHTGEKPYKCPDCGKCFSWSSNLVQHQRTHTGEKPYKCTECEKAFTQSTNLIKHQRSHTGEKPYKCGECRRAFYRSSDLIQHQATHTGEKPYKCPQCGKRFGQNHNLLKHQKIHAGEKPYRCTECGKSFIQSSELTQHQRTHTGEKPYECLECGKSFGHSSTLIKHQRTHLREDPFKCPVCGKTFTLSATLLRHQRTHTGERPYKCPECGKSFSVSSNLINHQRIHRGERPYICADCGKSFIMSSTLIRHQRIHTGEKPYKCPECGKSFSQSSNLINHQRIHTGEKPYKCSDCGKSFIRSSHLIQHRRTHTGEKPYKCPECGKSFSQSSNLITHVRTHMDENLFVCSDCGKAFLEAHELEQHRAVHERGKTPARRAQGDSMLGRGDSALLTPPPGAKPHKCLVCGKGFNDEGIFIQHQRVHIGENPYRNADAQAPRPATKPPQLRPTRLPFRGNSYPGSAEGKADHPGQSLKVPEGQEGFGPRPGPPSSKSYICSHCGESFLDCAVLLQHQLTHGNEKPFPFPNYRTGVGEGAGAGAGAGPSPFLSGKPFKCPECKKSFGLSSELLLHQKVHAGRKPQKGSELGKGSSALLEHLRSPLGARPYSCSDCGASFPDRPALVRHQETHTREKSPRSKDPLPEPATLSTSQKGGGEGAGSSGHREGESPKRLSEDKPYLCAECGDSFTEITAFFLHRSCHPSISP</sequence>
<accession>G5BYK2</accession>
<feature type="domain" description="C2H2-type" evidence="18">
    <location>
        <begin position="264"/>
        <end position="291"/>
    </location>
</feature>
<evidence type="ECO:0000256" key="7">
    <source>
        <dbReference type="ARBA" id="ARBA00022737"/>
    </source>
</evidence>
<feature type="domain" description="C2H2-type" evidence="18">
    <location>
        <begin position="656"/>
        <end position="683"/>
    </location>
</feature>
<keyword evidence="5" id="KW-0597">Phosphoprotein</keyword>
<dbReference type="FunFam" id="3.30.160.60:FF:002254">
    <property type="entry name" value="Zinc finger protein 540"/>
    <property type="match status" value="1"/>
</dbReference>
<feature type="region of interest" description="Disordered" evidence="17">
    <location>
        <begin position="738"/>
        <end position="799"/>
    </location>
</feature>
<evidence type="ECO:0000313" key="19">
    <source>
        <dbReference type="EMBL" id="EHB14363.1"/>
    </source>
</evidence>
<evidence type="ECO:0000256" key="8">
    <source>
        <dbReference type="ARBA" id="ARBA00022771"/>
    </source>
</evidence>
<evidence type="ECO:0000256" key="16">
    <source>
        <dbReference type="PROSITE-ProRule" id="PRU00042"/>
    </source>
</evidence>
<feature type="domain" description="C2H2-type" evidence="18">
    <location>
        <begin position="804"/>
        <end position="831"/>
    </location>
</feature>
<evidence type="ECO:0000256" key="6">
    <source>
        <dbReference type="ARBA" id="ARBA00022723"/>
    </source>
</evidence>
<feature type="domain" description="C2H2-type" evidence="18">
    <location>
        <begin position="488"/>
        <end position="515"/>
    </location>
</feature>
<evidence type="ECO:0000256" key="11">
    <source>
        <dbReference type="ARBA" id="ARBA00023015"/>
    </source>
</evidence>
<feature type="region of interest" description="Disordered" evidence="17">
    <location>
        <begin position="933"/>
        <end position="983"/>
    </location>
</feature>
<dbReference type="FunFam" id="3.30.160.60:FF:001202">
    <property type="entry name" value="zinc finger protein 629 isoform X2"/>
    <property type="match status" value="1"/>
</dbReference>
<dbReference type="SMART" id="SM00355">
    <property type="entry name" value="ZnF_C2H2"/>
    <property type="match status" value="20"/>
</dbReference>
<proteinExistence type="inferred from homology"/>
<feature type="domain" description="C2H2-type" evidence="18">
    <location>
        <begin position="711"/>
        <end position="738"/>
    </location>
</feature>
<dbReference type="FunFam" id="3.30.160.60:FF:002343">
    <property type="entry name" value="Zinc finger protein 33A"/>
    <property type="match status" value="1"/>
</dbReference>
<feature type="compositionally biased region" description="Basic and acidic residues" evidence="17">
    <location>
        <begin position="970"/>
        <end position="983"/>
    </location>
</feature>
<evidence type="ECO:0000256" key="5">
    <source>
        <dbReference type="ARBA" id="ARBA00022553"/>
    </source>
</evidence>
<dbReference type="AlphaFoldDB" id="G5BYK2"/>
<feature type="domain" description="C2H2-type" evidence="18">
    <location>
        <begin position="460"/>
        <end position="487"/>
    </location>
</feature>
<feature type="domain" description="C2H2-type" evidence="18">
    <location>
        <begin position="432"/>
        <end position="459"/>
    </location>
</feature>
<dbReference type="FunFam" id="3.30.160.60:FF:002402">
    <property type="entry name" value="Zinc finger protein 347"/>
    <property type="match status" value="1"/>
</dbReference>
<dbReference type="FunFam" id="3.30.160.60:FF:000269">
    <property type="entry name" value="Zinc finger protein 287"/>
    <property type="match status" value="1"/>
</dbReference>
<dbReference type="FunFam" id="3.30.160.60:FF:001767">
    <property type="entry name" value="Zinc finger protein 629"/>
    <property type="match status" value="2"/>
</dbReference>
<evidence type="ECO:0000256" key="3">
    <source>
        <dbReference type="ARBA" id="ARBA00006991"/>
    </source>
</evidence>
<feature type="domain" description="C2H2-type" evidence="18">
    <location>
        <begin position="915"/>
        <end position="942"/>
    </location>
</feature>
<feature type="domain" description="C2H2-type" evidence="18">
    <location>
        <begin position="544"/>
        <end position="571"/>
    </location>
</feature>
<keyword evidence="9" id="KW-0862">Zinc</keyword>
<dbReference type="Proteomes" id="UP000006813">
    <property type="component" value="Unassembled WGS sequence"/>
</dbReference>
<dbReference type="FunFam" id="3.30.160.60:FF:001188">
    <property type="entry name" value="zinc finger protein 629 isoform X2"/>
    <property type="match status" value="1"/>
</dbReference>
<dbReference type="InterPro" id="IPR013087">
    <property type="entry name" value="Znf_C2H2_type"/>
</dbReference>
<dbReference type="GO" id="GO:0000977">
    <property type="term" value="F:RNA polymerase II transcription regulatory region sequence-specific DNA binding"/>
    <property type="evidence" value="ECO:0007669"/>
    <property type="project" value="TreeGrafter"/>
</dbReference>
<keyword evidence="13" id="KW-0804">Transcription</keyword>
<feature type="region of interest" description="Disordered" evidence="17">
    <location>
        <begin position="1"/>
        <end position="64"/>
    </location>
</feature>
<gene>
    <name evidence="19" type="ORF">GW7_11877</name>
</gene>